<dbReference type="InterPro" id="IPR002364">
    <property type="entry name" value="Quin_OxRdtase/zeta-crystal_CS"/>
</dbReference>
<dbReference type="InterPro" id="IPR011032">
    <property type="entry name" value="GroES-like_sf"/>
</dbReference>
<dbReference type="SMART" id="SM00829">
    <property type="entry name" value="PKS_ER"/>
    <property type="match status" value="1"/>
</dbReference>
<dbReference type="PANTHER" id="PTHR11695:SF294">
    <property type="entry name" value="RETICULON-4-INTERACTING PROTEIN 1, MITOCHONDRIAL"/>
    <property type="match status" value="1"/>
</dbReference>
<dbReference type="SUPFAM" id="SSF51735">
    <property type="entry name" value="NAD(P)-binding Rossmann-fold domains"/>
    <property type="match status" value="1"/>
</dbReference>
<name>A0A370HAL1_9NOCA</name>
<organism evidence="3 4">
    <name type="scientific">Nocardia mexicana</name>
    <dbReference type="NCBI Taxonomy" id="279262"/>
    <lineage>
        <taxon>Bacteria</taxon>
        <taxon>Bacillati</taxon>
        <taxon>Actinomycetota</taxon>
        <taxon>Actinomycetes</taxon>
        <taxon>Mycobacteriales</taxon>
        <taxon>Nocardiaceae</taxon>
        <taxon>Nocardia</taxon>
    </lineage>
</organism>
<accession>A0A370HAL1</accession>
<dbReference type="Pfam" id="PF13602">
    <property type="entry name" value="ADH_zinc_N_2"/>
    <property type="match status" value="1"/>
</dbReference>
<dbReference type="SUPFAM" id="SSF50129">
    <property type="entry name" value="GroES-like"/>
    <property type="match status" value="1"/>
</dbReference>
<dbReference type="InterPro" id="IPR050700">
    <property type="entry name" value="YIM1/Zinc_Alcohol_DH_Fams"/>
</dbReference>
<dbReference type="PANTHER" id="PTHR11695">
    <property type="entry name" value="ALCOHOL DEHYDROGENASE RELATED"/>
    <property type="match status" value="1"/>
</dbReference>
<reference evidence="3 4" key="1">
    <citation type="submission" date="2018-07" db="EMBL/GenBank/DDBJ databases">
        <title>Genomic Encyclopedia of Type Strains, Phase IV (KMG-IV): sequencing the most valuable type-strain genomes for metagenomic binning, comparative biology and taxonomic classification.</title>
        <authorList>
            <person name="Goeker M."/>
        </authorList>
    </citation>
    <scope>NUCLEOTIDE SEQUENCE [LARGE SCALE GENOMIC DNA]</scope>
    <source>
        <strain evidence="3 4">DSM 44952</strain>
    </source>
</reference>
<dbReference type="GO" id="GO:0008270">
    <property type="term" value="F:zinc ion binding"/>
    <property type="evidence" value="ECO:0007669"/>
    <property type="project" value="InterPro"/>
</dbReference>
<dbReference type="PROSITE" id="PS01162">
    <property type="entry name" value="QOR_ZETA_CRYSTAL"/>
    <property type="match status" value="1"/>
</dbReference>
<feature type="domain" description="Enoyl reductase (ER)" evidence="2">
    <location>
        <begin position="13"/>
        <end position="307"/>
    </location>
</feature>
<dbReference type="EMBL" id="QQAZ01000004">
    <property type="protein sequence ID" value="RDI51588.1"/>
    <property type="molecule type" value="Genomic_DNA"/>
</dbReference>
<proteinExistence type="predicted"/>
<dbReference type="AlphaFoldDB" id="A0A370HAL1"/>
<evidence type="ECO:0000256" key="1">
    <source>
        <dbReference type="ARBA" id="ARBA00023002"/>
    </source>
</evidence>
<protein>
    <submittedName>
        <fullName evidence="3">NADPH:quinone reductase-like Zn-dependent oxidoreductase</fullName>
    </submittedName>
</protein>
<keyword evidence="1" id="KW-0560">Oxidoreductase</keyword>
<dbReference type="Proteomes" id="UP000255355">
    <property type="component" value="Unassembled WGS sequence"/>
</dbReference>
<dbReference type="InterPro" id="IPR013154">
    <property type="entry name" value="ADH-like_N"/>
</dbReference>
<dbReference type="Pfam" id="PF08240">
    <property type="entry name" value="ADH_N"/>
    <property type="match status" value="1"/>
</dbReference>
<evidence type="ECO:0000313" key="3">
    <source>
        <dbReference type="EMBL" id="RDI51588.1"/>
    </source>
</evidence>
<dbReference type="OrthoDB" id="3613651at2"/>
<dbReference type="InterPro" id="IPR020843">
    <property type="entry name" value="ER"/>
</dbReference>
<dbReference type="STRING" id="1210089.GCA_001613165_01107"/>
<dbReference type="Gene3D" id="3.90.180.10">
    <property type="entry name" value="Medium-chain alcohol dehydrogenases, catalytic domain"/>
    <property type="match status" value="1"/>
</dbReference>
<dbReference type="CDD" id="cd05289">
    <property type="entry name" value="MDR_like_2"/>
    <property type="match status" value="1"/>
</dbReference>
<keyword evidence="4" id="KW-1185">Reference proteome</keyword>
<sequence>MATMRMISQRTLGGPEVLEIVEAERPVPGPGEVLVRVRAVGVNPADRKVRSGFVRLFGDPPFTLGHEFSGEVAEASGTFRPGDQVYGWVTPPHGAYADYVVAPESSIAAKPSSIDHVSAAALPIAGLTAWQALVKVGEVRDGQRVLVHGAAGGVGHLAVQIAKSRGAHVIGTARAAKHDFLRELGADELIDHTTEDFTRVRDVDLVLDTVSGDVGLRSLPTLRPGGVVIDVVGIGFDRTAVKEQAAASGVRFIEYNLEPTPDDLAALADAVDRDGLRPSVDRTLPLTEAAEAHELGESGKVRGKVVLVP</sequence>
<gene>
    <name evidence="3" type="ORF">DFR68_10471</name>
</gene>
<evidence type="ECO:0000313" key="4">
    <source>
        <dbReference type="Proteomes" id="UP000255355"/>
    </source>
</evidence>
<dbReference type="Gene3D" id="3.40.50.720">
    <property type="entry name" value="NAD(P)-binding Rossmann-like Domain"/>
    <property type="match status" value="1"/>
</dbReference>
<dbReference type="GO" id="GO:0016491">
    <property type="term" value="F:oxidoreductase activity"/>
    <property type="evidence" value="ECO:0007669"/>
    <property type="project" value="UniProtKB-KW"/>
</dbReference>
<evidence type="ECO:0000259" key="2">
    <source>
        <dbReference type="SMART" id="SM00829"/>
    </source>
</evidence>
<comment type="caution">
    <text evidence="3">The sequence shown here is derived from an EMBL/GenBank/DDBJ whole genome shotgun (WGS) entry which is preliminary data.</text>
</comment>
<dbReference type="InterPro" id="IPR036291">
    <property type="entry name" value="NAD(P)-bd_dom_sf"/>
</dbReference>